<evidence type="ECO:0000313" key="3">
    <source>
        <dbReference type="Proteomes" id="UP000706151"/>
    </source>
</evidence>
<dbReference type="InterPro" id="IPR018973">
    <property type="entry name" value="MZB"/>
</dbReference>
<sequence>MSKKTELIPVRLSHLLRHCSVGAIVRGPDYLMTVKDIREWTDRSGKPAGEPIRYVDGVRSALGIKQELREPPVAKALDTGRVEGECVPGQRFPSWMRCPSCGLLHYKPWRGLSQGEKSRCQESDPKKCQNKPQLEQAPWALIHVDGHMADVPWHFLAHPKEGKGAQNQQQCRADWNEPYLRLIDKGASGRKLRCERCNAISDFGDGLQIPFGKTRQQPWIKEDADATDSMATVLEINDARVHAPQTRNALVIPPESRIRKGSVVDRLYSSSPKLKLIEQAKYPLARNSAMNKIASELRCSIPQIEDALKEIGKGYPLYGQNITQGILLENEYQALCDEMPDVADDEDFVTHHHTCSWKAMIVSLAGTKPARIIAAVSQLIAVNRLKEIMVLKGFQRMGGTLVLPDIVGESSWLPALELYGEGVFFSLDEDLLSRWESHPTLSERSSDFQRRFAATGLRFDPEIIVTPRFLLLHTLAHLLIRQLETEAGYPAASLKERIYCTAGKLPMSGILVYVAVPDVVGSLGGLAELATPERFLLLLSSVFDHAEWCSLDPVCSEHGGQGPSLLNRAACHACALIPEPSCAYGNVLLDRTFIKGDVATGMPAFLSRL</sequence>
<dbReference type="Proteomes" id="UP000706151">
    <property type="component" value="Unassembled WGS sequence"/>
</dbReference>
<evidence type="ECO:0000259" key="1">
    <source>
        <dbReference type="Pfam" id="PF09369"/>
    </source>
</evidence>
<feature type="domain" description="MrfA-like Zn-binding" evidence="1">
    <location>
        <begin position="475"/>
        <end position="574"/>
    </location>
</feature>
<dbReference type="InterPro" id="IPR047721">
    <property type="entry name" value="DrmB"/>
</dbReference>
<proteinExistence type="predicted"/>
<dbReference type="EMBL" id="JADJOT010000007">
    <property type="protein sequence ID" value="MBK7953720.1"/>
    <property type="molecule type" value="Genomic_DNA"/>
</dbReference>
<comment type="caution">
    <text evidence="2">The sequence shown here is derived from an EMBL/GenBank/DDBJ whole genome shotgun (WGS) entry which is preliminary data.</text>
</comment>
<reference evidence="2 3" key="1">
    <citation type="submission" date="2020-10" db="EMBL/GenBank/DDBJ databases">
        <title>Connecting structure to function with the recovery of over 1000 high-quality activated sludge metagenome-assembled genomes encoding full-length rRNA genes using long-read sequencing.</title>
        <authorList>
            <person name="Singleton C.M."/>
            <person name="Petriglieri F."/>
            <person name="Kristensen J.M."/>
            <person name="Kirkegaard R.H."/>
            <person name="Michaelsen T.Y."/>
            <person name="Andersen M.H."/>
            <person name="Karst S.M."/>
            <person name="Dueholm M.S."/>
            <person name="Nielsen P.H."/>
            <person name="Albertsen M."/>
        </authorList>
    </citation>
    <scope>NUCLEOTIDE SEQUENCE [LARGE SCALE GENOMIC DNA]</scope>
    <source>
        <strain evidence="2">Fred_18-Q3-R57-64_BAT3C.720</strain>
    </source>
</reference>
<accession>A0A935TGD1</accession>
<gene>
    <name evidence="2" type="ORF">IPK02_06980</name>
</gene>
<dbReference type="Pfam" id="PF09369">
    <property type="entry name" value="MZB"/>
    <property type="match status" value="1"/>
</dbReference>
<dbReference type="NCBIfam" id="NF038324">
    <property type="entry name" value="DrmB_fam"/>
    <property type="match status" value="1"/>
</dbReference>
<evidence type="ECO:0000313" key="2">
    <source>
        <dbReference type="EMBL" id="MBK7953720.1"/>
    </source>
</evidence>
<dbReference type="AlphaFoldDB" id="A0A935TGD1"/>
<protein>
    <submittedName>
        <fullName evidence="2">DUF1998 domain-containing protein</fullName>
    </submittedName>
</protein>
<name>A0A935TGD1_9PROT</name>
<organism evidence="2 3">
    <name type="scientific">Candidatus Accumulibacter affinis</name>
    <dbReference type="NCBI Taxonomy" id="2954384"/>
    <lineage>
        <taxon>Bacteria</taxon>
        <taxon>Pseudomonadati</taxon>
        <taxon>Pseudomonadota</taxon>
        <taxon>Betaproteobacteria</taxon>
        <taxon>Candidatus Accumulibacter</taxon>
    </lineage>
</organism>